<evidence type="ECO:0000313" key="2">
    <source>
        <dbReference type="EMBL" id="QDU54681.1"/>
    </source>
</evidence>
<sequence>MNFLLDQGLPRSAISHLQLAGHDAVHVADLGQSRATDETILKLAIDSERVVVTLDADFHALLAAGASTSPSVIRIRIEGLKGPEIANIILQVVALTEKDIQQGAAVSVTSNAIRVRSLPLGQRPKLPK</sequence>
<dbReference type="EMBL" id="CP036278">
    <property type="protein sequence ID" value="QDU54681.1"/>
    <property type="molecule type" value="Genomic_DNA"/>
</dbReference>
<reference evidence="2 3" key="1">
    <citation type="submission" date="2019-02" db="EMBL/GenBank/DDBJ databases">
        <title>Deep-cultivation of Planctomycetes and their phenomic and genomic characterization uncovers novel biology.</title>
        <authorList>
            <person name="Wiegand S."/>
            <person name="Jogler M."/>
            <person name="Boedeker C."/>
            <person name="Pinto D."/>
            <person name="Vollmers J."/>
            <person name="Rivas-Marin E."/>
            <person name="Kohn T."/>
            <person name="Peeters S.H."/>
            <person name="Heuer A."/>
            <person name="Rast P."/>
            <person name="Oberbeckmann S."/>
            <person name="Bunk B."/>
            <person name="Jeske O."/>
            <person name="Meyerdierks A."/>
            <person name="Storesund J.E."/>
            <person name="Kallscheuer N."/>
            <person name="Luecker S."/>
            <person name="Lage O.M."/>
            <person name="Pohl T."/>
            <person name="Merkel B.J."/>
            <person name="Hornburger P."/>
            <person name="Mueller R.-W."/>
            <person name="Bruemmer F."/>
            <person name="Labrenz M."/>
            <person name="Spormann A.M."/>
            <person name="Op den Camp H."/>
            <person name="Overmann J."/>
            <person name="Amann R."/>
            <person name="Jetten M.S.M."/>
            <person name="Mascher T."/>
            <person name="Medema M.H."/>
            <person name="Devos D.P."/>
            <person name="Kaster A.-K."/>
            <person name="Ovreas L."/>
            <person name="Rohde M."/>
            <person name="Galperin M.Y."/>
            <person name="Jogler C."/>
        </authorList>
    </citation>
    <scope>NUCLEOTIDE SEQUENCE [LARGE SCALE GENOMIC DNA]</scope>
    <source>
        <strain evidence="2 3">Pan181</strain>
    </source>
</reference>
<dbReference type="KEGG" id="amuc:Pan181_08640"/>
<dbReference type="AlphaFoldDB" id="A0A518AIX9"/>
<protein>
    <recommendedName>
        <fullName evidence="1">DUF5615 domain-containing protein</fullName>
    </recommendedName>
</protein>
<dbReference type="InterPro" id="IPR041049">
    <property type="entry name" value="DUF5615"/>
</dbReference>
<feature type="domain" description="DUF5615" evidence="1">
    <location>
        <begin position="1"/>
        <end position="109"/>
    </location>
</feature>
<keyword evidence="3" id="KW-1185">Reference proteome</keyword>
<proteinExistence type="predicted"/>
<dbReference type="Proteomes" id="UP000315750">
    <property type="component" value="Chromosome"/>
</dbReference>
<dbReference type="RefSeq" id="WP_145245623.1">
    <property type="nucleotide sequence ID" value="NZ_CP036278.1"/>
</dbReference>
<gene>
    <name evidence="2" type="ORF">Pan181_08640</name>
</gene>
<accession>A0A518AIX9</accession>
<dbReference type="OrthoDB" id="334367at2"/>
<evidence type="ECO:0000313" key="3">
    <source>
        <dbReference type="Proteomes" id="UP000315750"/>
    </source>
</evidence>
<evidence type="ECO:0000259" key="1">
    <source>
        <dbReference type="Pfam" id="PF18480"/>
    </source>
</evidence>
<dbReference type="Pfam" id="PF18480">
    <property type="entry name" value="DUF5615"/>
    <property type="match status" value="1"/>
</dbReference>
<organism evidence="2 3">
    <name type="scientific">Aeoliella mucimassa</name>
    <dbReference type="NCBI Taxonomy" id="2527972"/>
    <lineage>
        <taxon>Bacteria</taxon>
        <taxon>Pseudomonadati</taxon>
        <taxon>Planctomycetota</taxon>
        <taxon>Planctomycetia</taxon>
        <taxon>Pirellulales</taxon>
        <taxon>Lacipirellulaceae</taxon>
        <taxon>Aeoliella</taxon>
    </lineage>
</organism>
<name>A0A518AIX9_9BACT</name>